<gene>
    <name evidence="1" type="ORF">LYSBPC_05230</name>
</gene>
<reference evidence="1" key="1">
    <citation type="submission" date="2022-08" db="EMBL/GenBank/DDBJ databases">
        <title>Draft genome sequence of Lysinibacillus sp. strain KH24.</title>
        <authorList>
            <person name="Kanbe H."/>
            <person name="Itoh H."/>
        </authorList>
    </citation>
    <scope>NUCLEOTIDE SEQUENCE</scope>
    <source>
        <strain evidence="1">KH24</strain>
    </source>
</reference>
<protein>
    <submittedName>
        <fullName evidence="1">Flagellar protein</fullName>
    </submittedName>
</protein>
<organism evidence="1 2">
    <name type="scientific">Lysinibacillus piscis</name>
    <dbReference type="NCBI Taxonomy" id="2518931"/>
    <lineage>
        <taxon>Bacteria</taxon>
        <taxon>Bacillati</taxon>
        <taxon>Bacillota</taxon>
        <taxon>Bacilli</taxon>
        <taxon>Bacillales</taxon>
        <taxon>Bacillaceae</taxon>
        <taxon>Lysinibacillus</taxon>
    </lineage>
</organism>
<sequence length="134" mass="14997">MMDKFSIHRVPLQPTTRQVNPVAIKSQQSILSESSKNKKSFSAHLQAAQQQELKVSKHAQHRIVERNIEITEQEWQTVSEKVSEAHAKGVNQPLVLMDQAALIVSAKNATVITAMDRTEAKQQLFTNIDGTIVL</sequence>
<name>A0ABQ5NH59_9BACI</name>
<comment type="caution">
    <text evidence="1">The sequence shown here is derived from an EMBL/GenBank/DDBJ whole genome shotgun (WGS) entry which is preliminary data.</text>
</comment>
<proteinExistence type="predicted"/>
<dbReference type="EMBL" id="BRZA01000001">
    <property type="protein sequence ID" value="GLC87396.1"/>
    <property type="molecule type" value="Genomic_DNA"/>
</dbReference>
<keyword evidence="1" id="KW-0966">Cell projection</keyword>
<evidence type="ECO:0000313" key="2">
    <source>
        <dbReference type="Proteomes" id="UP001065593"/>
    </source>
</evidence>
<dbReference type="NCBIfam" id="TIGR02530">
    <property type="entry name" value="flg_new"/>
    <property type="match status" value="1"/>
</dbReference>
<dbReference type="Pfam" id="PF12611">
    <property type="entry name" value="Flagellar_put"/>
    <property type="match status" value="1"/>
</dbReference>
<evidence type="ECO:0000313" key="1">
    <source>
        <dbReference type="EMBL" id="GLC87396.1"/>
    </source>
</evidence>
<keyword evidence="2" id="KW-1185">Reference proteome</keyword>
<keyword evidence="1" id="KW-0969">Cilium</keyword>
<dbReference type="Proteomes" id="UP001065593">
    <property type="component" value="Unassembled WGS sequence"/>
</dbReference>
<dbReference type="InterPro" id="IPR013367">
    <property type="entry name" value="Flagellar_put"/>
</dbReference>
<accession>A0ABQ5NH59</accession>
<keyword evidence="1" id="KW-0282">Flagellum</keyword>